<accession>A0ABM8FYL7</accession>
<evidence type="ECO:0000313" key="2">
    <source>
        <dbReference type="Proteomes" id="UP001321475"/>
    </source>
</evidence>
<dbReference type="EMBL" id="AP027729">
    <property type="protein sequence ID" value="BDZ40838.1"/>
    <property type="molecule type" value="Genomic_DNA"/>
</dbReference>
<evidence type="ECO:0000313" key="1">
    <source>
        <dbReference type="EMBL" id="BDZ40838.1"/>
    </source>
</evidence>
<reference evidence="2" key="1">
    <citation type="journal article" date="2019" name="Int. J. Syst. Evol. Microbiol.">
        <title>The Global Catalogue of Microorganisms (GCM) 10K type strain sequencing project: providing services to taxonomists for standard genome sequencing and annotation.</title>
        <authorList>
            <consortium name="The Broad Institute Genomics Platform"/>
            <consortium name="The Broad Institute Genome Sequencing Center for Infectious Disease"/>
            <person name="Wu L."/>
            <person name="Ma J."/>
        </authorList>
    </citation>
    <scope>NUCLEOTIDE SEQUENCE [LARGE SCALE GENOMIC DNA]</scope>
    <source>
        <strain evidence="2">NBRC 108565</strain>
    </source>
</reference>
<proteinExistence type="predicted"/>
<evidence type="ECO:0008006" key="3">
    <source>
        <dbReference type="Google" id="ProtNLM"/>
    </source>
</evidence>
<gene>
    <name evidence="1" type="ORF">GCM10025865_01370</name>
</gene>
<name>A0ABM8FYL7_9CELL</name>
<dbReference type="Proteomes" id="UP001321475">
    <property type="component" value="Chromosome"/>
</dbReference>
<organism evidence="1 2">
    <name type="scientific">Paraoerskovia sediminicola</name>
    <dbReference type="NCBI Taxonomy" id="1138587"/>
    <lineage>
        <taxon>Bacteria</taxon>
        <taxon>Bacillati</taxon>
        <taxon>Actinomycetota</taxon>
        <taxon>Actinomycetes</taxon>
        <taxon>Micrococcales</taxon>
        <taxon>Cellulomonadaceae</taxon>
        <taxon>Paraoerskovia</taxon>
    </lineage>
</organism>
<protein>
    <recommendedName>
        <fullName evidence="3">Minor tail protein</fullName>
    </recommendedName>
</protein>
<dbReference type="RefSeq" id="WP_286218166.1">
    <property type="nucleotide sequence ID" value="NZ_AP027729.1"/>
</dbReference>
<sequence>MVMVRFRAQIATDPQTGLPRPDLTGLSGQVVLAGTTTPATIWEDEAKANVIASATLTVSANAFVPQFWAEDVYELDWWDGTNRVPIDSNAGTRDAAISAAADAAVSATAAQAAQAAAEAVPAVAAGGTPGQVYTKVSTDDYDATWQNPTGGGGGSGILVIEEGDDVPPGTLPGTFFGVVSSLVPTPTEPMILSGPGNVTTASTADAAAISAGRAVTLSVPANVTVGDVLLVAVGQQSSSAVAADRVWTKPAGWVEVYSNPAATSARITAVFRYTVTDASALAALGSSAAFATTGTTTTGRRAGVMVRAINLDLASPVAAVGERVIDGTTAATVTVPSPTGDLDFAWTWTHTSAGQPAAETFIADFDLVGNANGLDGTGGGSQMRVFSTETPMLANKLVTINPPSQGVMNSQVISLNGE</sequence>
<keyword evidence="2" id="KW-1185">Reference proteome</keyword>